<keyword evidence="3" id="KW-1185">Reference proteome</keyword>
<dbReference type="EMBL" id="CP002588">
    <property type="protein sequence ID" value="AEA47516.1"/>
    <property type="molecule type" value="Genomic_DNA"/>
</dbReference>
<evidence type="ECO:0000313" key="3">
    <source>
        <dbReference type="Proteomes" id="UP000008136"/>
    </source>
</evidence>
<reference evidence="2 3" key="1">
    <citation type="submission" date="2011-03" db="EMBL/GenBank/DDBJ databases">
        <title>The complete genome of Archaeoglobus veneficus SNP6.</title>
        <authorList>
            <consortium name="US DOE Joint Genome Institute (JGI-PGF)"/>
            <person name="Lucas S."/>
            <person name="Copeland A."/>
            <person name="Lapidus A."/>
            <person name="Bruce D."/>
            <person name="Goodwin L."/>
            <person name="Pitluck S."/>
            <person name="Kyrpides N."/>
            <person name="Mavromatis K."/>
            <person name="Pagani I."/>
            <person name="Ivanova N."/>
            <person name="Mikhailova N."/>
            <person name="Lu M."/>
            <person name="Detter J.C."/>
            <person name="Tapia R."/>
            <person name="Han C."/>
            <person name="Land M."/>
            <person name="Hauser L."/>
            <person name="Markowitz V."/>
            <person name="Cheng J.-F."/>
            <person name="Hugenholtz P."/>
            <person name="Woyke T."/>
            <person name="Wu D."/>
            <person name="Spring S."/>
            <person name="Brambilla E."/>
            <person name="Klenk H.-P."/>
            <person name="Eisen J.A."/>
        </authorList>
    </citation>
    <scope>NUCLEOTIDE SEQUENCE [LARGE SCALE GENOMIC DNA]</scope>
    <source>
        <strain>SNP6</strain>
    </source>
</reference>
<feature type="coiled-coil region" evidence="1">
    <location>
        <begin position="56"/>
        <end position="106"/>
    </location>
</feature>
<keyword evidence="1" id="KW-0175">Coiled coil</keyword>
<protein>
    <submittedName>
        <fullName evidence="2">Uncharacterized protein</fullName>
    </submittedName>
</protein>
<dbReference type="GeneID" id="10394638"/>
<dbReference type="AlphaFoldDB" id="F2KPB2"/>
<accession>F2KPB2</accession>
<dbReference type="Proteomes" id="UP000008136">
    <property type="component" value="Chromosome"/>
</dbReference>
<dbReference type="HOGENOM" id="CLU_1987501_0_0_2"/>
<proteinExistence type="predicted"/>
<sequence length="125" mass="14523">MVEVDIEEIKRWLHLGHIDRIGAMRIIGTSDGYLGAMHPNISESRIVAVLSPNEFVYILREAIEGLKKKVEELEDEESKFEIWAKVKEFEKALEVTKEFIERYEQSKKKWDSSLAGKIFKKLGVE</sequence>
<name>F2KPB2_ARCVS</name>
<evidence type="ECO:0000256" key="1">
    <source>
        <dbReference type="SAM" id="Coils"/>
    </source>
</evidence>
<organism evidence="2 3">
    <name type="scientific">Archaeoglobus veneficus (strain DSM 11195 / SNP6)</name>
    <dbReference type="NCBI Taxonomy" id="693661"/>
    <lineage>
        <taxon>Archaea</taxon>
        <taxon>Methanobacteriati</taxon>
        <taxon>Methanobacteriota</taxon>
        <taxon>Archaeoglobi</taxon>
        <taxon>Archaeoglobales</taxon>
        <taxon>Archaeoglobaceae</taxon>
        <taxon>Archaeoglobus</taxon>
    </lineage>
</organism>
<dbReference type="STRING" id="693661.Arcve_1514"/>
<dbReference type="RefSeq" id="WP_013684177.1">
    <property type="nucleotide sequence ID" value="NC_015320.1"/>
</dbReference>
<dbReference type="KEGG" id="ave:Arcve_1514"/>
<evidence type="ECO:0000313" key="2">
    <source>
        <dbReference type="EMBL" id="AEA47516.1"/>
    </source>
</evidence>
<gene>
    <name evidence="2" type="ordered locus">Arcve_1514</name>
</gene>